<keyword evidence="3" id="KW-1185">Reference proteome</keyword>
<protein>
    <recommendedName>
        <fullName evidence="1">Major tropism determinant second domain-containing protein</fullName>
    </recommendedName>
</protein>
<dbReference type="Gene3D" id="2.80.20.10">
    <property type="entry name" value="Tail fiber receptor-binding protein"/>
    <property type="match status" value="1"/>
</dbReference>
<comment type="caution">
    <text evidence="2">The sequence shown here is derived from an EMBL/GenBank/DDBJ whole genome shotgun (WGS) entry which is preliminary data.</text>
</comment>
<feature type="domain" description="Major tropism determinant second" evidence="1">
    <location>
        <begin position="29"/>
        <end position="122"/>
    </location>
</feature>
<dbReference type="InterPro" id="IPR054114">
    <property type="entry name" value="Mtd_2nd"/>
</dbReference>
<evidence type="ECO:0000313" key="3">
    <source>
        <dbReference type="Proteomes" id="UP000574931"/>
    </source>
</evidence>
<proteinExistence type="predicted"/>
<dbReference type="RefSeq" id="WP_171318907.1">
    <property type="nucleotide sequence ID" value="NZ_JABFCY010000014.1"/>
</dbReference>
<dbReference type="Pfam" id="PF21916">
    <property type="entry name" value="mtd_2nd"/>
    <property type="match status" value="1"/>
</dbReference>
<reference evidence="2 3" key="1">
    <citation type="submission" date="2020-05" db="EMBL/GenBank/DDBJ databases">
        <title>Draft Genome Sequence of Ochrobactrum soli Isolated from Stable Fly Gut.</title>
        <authorList>
            <person name="Pileggi M.T."/>
            <person name="Vazhakkala L.J."/>
            <person name="Wong C.N."/>
        </authorList>
    </citation>
    <scope>NUCLEOTIDE SEQUENCE [LARGE SCALE GENOMIC DNA]</scope>
    <source>
        <strain evidence="2 3">MTP-C0764</strain>
    </source>
</reference>
<dbReference type="InterPro" id="IPR042095">
    <property type="entry name" value="SUMF_sf"/>
</dbReference>
<dbReference type="SUPFAM" id="SSF141658">
    <property type="entry name" value="Bacteriophage trimeric proteins domain"/>
    <property type="match status" value="1"/>
</dbReference>
<accession>A0A849KW27</accession>
<dbReference type="InterPro" id="IPR016187">
    <property type="entry name" value="CTDL_fold"/>
</dbReference>
<gene>
    <name evidence="2" type="ORF">HKX02_19680</name>
</gene>
<dbReference type="Proteomes" id="UP000574931">
    <property type="component" value="Unassembled WGS sequence"/>
</dbReference>
<dbReference type="SUPFAM" id="SSF56436">
    <property type="entry name" value="C-type lectin-like"/>
    <property type="match status" value="1"/>
</dbReference>
<dbReference type="AlphaFoldDB" id="A0A849KW27"/>
<evidence type="ECO:0000313" key="2">
    <source>
        <dbReference type="EMBL" id="NNU62458.1"/>
    </source>
</evidence>
<organism evidence="2 3">
    <name type="scientific">Ochrobactrum soli</name>
    <dbReference type="NCBI Taxonomy" id="2448455"/>
    <lineage>
        <taxon>Bacteria</taxon>
        <taxon>Pseudomonadati</taxon>
        <taxon>Pseudomonadota</taxon>
        <taxon>Alphaproteobacteria</taxon>
        <taxon>Hyphomicrobiales</taxon>
        <taxon>Brucellaceae</taxon>
        <taxon>Brucella/Ochrobactrum group</taxon>
        <taxon>Ochrobactrum</taxon>
    </lineage>
</organism>
<sequence>MTTGIATKTAHAIGIERARPGRPIIQLDDQCVVSIRGGTVITIDGEKVAFGRDTQIASEPFIPGKDYAIGINSEGELYIKLANENPLNGKTFAGFHFAPSGNATATNGGDGVPAINPYSLWDIGFRPSCPDPRGMAIVETAAGKLFWADIYLLGVNHIKNGTSAQGVMIADGDDLPVRIGGEGTYDRCHFTAVSEIYAHHGKRLLGAEEFFAAAYGVKERASRDEEPTLTGSLEDNAARFISRWGLFDITGTMWQWGTDGHPDDPRPSIFGGSWIDGSYAGSRGAHLDYWAELSSGGLGARGASDHLKLD</sequence>
<dbReference type="Gene3D" id="3.90.1580.10">
    <property type="entry name" value="paralog of FGE (formylglycine-generating enzyme)"/>
    <property type="match status" value="1"/>
</dbReference>
<dbReference type="EMBL" id="JABFCY010000014">
    <property type="protein sequence ID" value="NNU62458.1"/>
    <property type="molecule type" value="Genomic_DNA"/>
</dbReference>
<evidence type="ECO:0000259" key="1">
    <source>
        <dbReference type="Pfam" id="PF21916"/>
    </source>
</evidence>
<name>A0A849KW27_9HYPH</name>